<evidence type="ECO:0000259" key="7">
    <source>
        <dbReference type="Pfam" id="PF00082"/>
    </source>
</evidence>
<feature type="active site" description="Charge relay system" evidence="5">
    <location>
        <position position="86"/>
    </location>
</feature>
<dbReference type="GO" id="GO:0004252">
    <property type="term" value="F:serine-type endopeptidase activity"/>
    <property type="evidence" value="ECO:0007669"/>
    <property type="project" value="UniProtKB-UniRule"/>
</dbReference>
<dbReference type="HOGENOM" id="CLU_022359_0_0_10"/>
<dbReference type="InterPro" id="IPR015500">
    <property type="entry name" value="Peptidase_S8_subtilisin-rel"/>
</dbReference>
<dbReference type="AlphaFoldDB" id="A9DT97"/>
<feature type="active site" description="Charge relay system" evidence="5">
    <location>
        <position position="472"/>
    </location>
</feature>
<evidence type="ECO:0000313" key="9">
    <source>
        <dbReference type="Proteomes" id="UP000002945"/>
    </source>
</evidence>
<dbReference type="OrthoDB" id="9798386at2"/>
<keyword evidence="9" id="KW-1185">Reference proteome</keyword>
<dbReference type="EMBL" id="ABIB01000003">
    <property type="protein sequence ID" value="EDP97043.1"/>
    <property type="molecule type" value="Genomic_DNA"/>
</dbReference>
<feature type="domain" description="Peptidase S8/S53" evidence="7">
    <location>
        <begin position="79"/>
        <end position="504"/>
    </location>
</feature>
<dbReference type="PROSITE" id="PS51892">
    <property type="entry name" value="SUBTILASE"/>
    <property type="match status" value="1"/>
</dbReference>
<feature type="signal peptide" evidence="6">
    <location>
        <begin position="1"/>
        <end position="21"/>
    </location>
</feature>
<dbReference type="InterPro" id="IPR022398">
    <property type="entry name" value="Peptidase_S8_His-AS"/>
</dbReference>
<keyword evidence="4 5" id="KW-0720">Serine protease</keyword>
<evidence type="ECO:0000256" key="1">
    <source>
        <dbReference type="ARBA" id="ARBA00011073"/>
    </source>
</evidence>
<evidence type="ECO:0000256" key="3">
    <source>
        <dbReference type="ARBA" id="ARBA00022801"/>
    </source>
</evidence>
<dbReference type="PROSITE" id="PS00137">
    <property type="entry name" value="SUBTILASE_HIS"/>
    <property type="match status" value="1"/>
</dbReference>
<keyword evidence="6" id="KW-0732">Signal</keyword>
<keyword evidence="3 5" id="KW-0378">Hydrolase</keyword>
<dbReference type="PANTHER" id="PTHR43399">
    <property type="entry name" value="SUBTILISIN-RELATED"/>
    <property type="match status" value="1"/>
</dbReference>
<dbReference type="InterPro" id="IPR034080">
    <property type="entry name" value="Protease_P7-like_dom"/>
</dbReference>
<gene>
    <name evidence="8" type="ORF">KAOT1_17808</name>
</gene>
<dbReference type="CDD" id="cd07483">
    <property type="entry name" value="Peptidases_S8_Subtilisin_Novo-like"/>
    <property type="match status" value="1"/>
</dbReference>
<dbReference type="GO" id="GO:0006508">
    <property type="term" value="P:proteolysis"/>
    <property type="evidence" value="ECO:0007669"/>
    <property type="project" value="UniProtKB-KW"/>
</dbReference>
<protein>
    <submittedName>
        <fullName evidence="8">Serine protease / subtilase peptidase</fullName>
    </submittedName>
</protein>
<evidence type="ECO:0000256" key="2">
    <source>
        <dbReference type="ARBA" id="ARBA00022670"/>
    </source>
</evidence>
<name>A9DT97_9FLAO</name>
<reference evidence="8 9" key="1">
    <citation type="journal article" date="2011" name="J. Bacteriol.">
        <title>Genome sequence of the algicidal bacterium Kordia algicida OT-1.</title>
        <authorList>
            <person name="Lee H.S."/>
            <person name="Kang S.G."/>
            <person name="Kwon K.K."/>
            <person name="Lee J.H."/>
            <person name="Kim S.J."/>
        </authorList>
    </citation>
    <scope>NUCLEOTIDE SEQUENCE [LARGE SCALE GENOMIC DNA]</scope>
    <source>
        <strain evidence="8 9">OT-1</strain>
    </source>
</reference>
<dbReference type="STRING" id="391587.KAOT1_17808"/>
<dbReference type="RefSeq" id="WP_007096096.1">
    <property type="nucleotide sequence ID" value="NZ_CP142125.1"/>
</dbReference>
<dbReference type="SUPFAM" id="SSF52743">
    <property type="entry name" value="Subtilisin-like"/>
    <property type="match status" value="1"/>
</dbReference>
<dbReference type="PROSITE" id="PS51257">
    <property type="entry name" value="PROKAR_LIPOPROTEIN"/>
    <property type="match status" value="1"/>
</dbReference>
<dbReference type="InterPro" id="IPR036852">
    <property type="entry name" value="Peptidase_S8/S53_dom_sf"/>
</dbReference>
<dbReference type="InterPro" id="IPR000209">
    <property type="entry name" value="Peptidase_S8/S53_dom"/>
</dbReference>
<evidence type="ECO:0000313" key="8">
    <source>
        <dbReference type="EMBL" id="EDP97043.1"/>
    </source>
</evidence>
<evidence type="ECO:0000256" key="6">
    <source>
        <dbReference type="SAM" id="SignalP"/>
    </source>
</evidence>
<evidence type="ECO:0000256" key="5">
    <source>
        <dbReference type="PROSITE-ProRule" id="PRU01240"/>
    </source>
</evidence>
<dbReference type="Gene3D" id="3.40.50.200">
    <property type="entry name" value="Peptidase S8/S53 domain"/>
    <property type="match status" value="2"/>
</dbReference>
<comment type="caution">
    <text evidence="8">The sequence shown here is derived from an EMBL/GenBank/DDBJ whole genome shotgun (WGS) entry which is preliminary data.</text>
</comment>
<comment type="similarity">
    <text evidence="1 5">Belongs to the peptidase S8 family.</text>
</comment>
<dbReference type="InterPro" id="IPR051048">
    <property type="entry name" value="Peptidase_S8/S53_subtilisin"/>
</dbReference>
<evidence type="ECO:0000256" key="4">
    <source>
        <dbReference type="ARBA" id="ARBA00022825"/>
    </source>
</evidence>
<feature type="active site" description="Charge relay system" evidence="5">
    <location>
        <position position="303"/>
    </location>
</feature>
<dbReference type="eggNOG" id="COG1404">
    <property type="taxonomic scope" value="Bacteria"/>
</dbReference>
<accession>A9DT97</accession>
<dbReference type="PRINTS" id="PR00723">
    <property type="entry name" value="SUBTILISIN"/>
</dbReference>
<dbReference type="PANTHER" id="PTHR43399:SF4">
    <property type="entry name" value="CELL WALL-ASSOCIATED PROTEASE"/>
    <property type="match status" value="1"/>
</dbReference>
<feature type="chain" id="PRO_5002734802" evidence="6">
    <location>
        <begin position="22"/>
        <end position="561"/>
    </location>
</feature>
<dbReference type="Pfam" id="PF00082">
    <property type="entry name" value="Peptidase_S8"/>
    <property type="match status" value="1"/>
</dbReference>
<organism evidence="8 9">
    <name type="scientific">Kordia algicida OT-1</name>
    <dbReference type="NCBI Taxonomy" id="391587"/>
    <lineage>
        <taxon>Bacteria</taxon>
        <taxon>Pseudomonadati</taxon>
        <taxon>Bacteroidota</taxon>
        <taxon>Flavobacteriia</taxon>
        <taxon>Flavobacteriales</taxon>
        <taxon>Flavobacteriaceae</taxon>
        <taxon>Kordia</taxon>
    </lineage>
</organism>
<sequence>MKIYNLIILSIMLLLSTSCKSQSFRPETSVNNSKIIEKRVNLTEDEIKNWQHKSFSKDTIFGISSELAYDFIEGKKGMEIIVAIIDLEVNINHRDLKNKIWINTDEIPNNNIDDDKNGYVDDINGWNFLGTKKNDPTIHHKSTAVRILKKYKHFKNLDESNIESKDLKVYRLYKRAEKYQKEKIEEAKLNLEYFQGFKERYLKLKDTMNVLFNKKDFTLEELDSLYKKNTDTIIKQKLASTRYLIKNGIDEKRINQILNIHKNNIEKTYNIEHFDRLTNDDLNDINDSIYGNNNVFGNAKMDHGTKVAGIIAANRDNEDGIIGIVDNIKIMPIIISSYGNENDKDIALAIRYAVNNGAKIINMSIGKEFSINEKWISDAIKYAEKKDVLIVSAAGNEGLNLDDKKNYYYPNDMDENKNEILNNFIAVGSSNYSNELISNYTNYGKKTVDIFAPGEDIKVLTWNGVDTDSGSSLSCAIVSGVVALIRSYFPNLNVIEVKNIILKSGISKNIMVYKPSPEGKEKDDNKVPFSSLSKSGKIVNAYNALLMAEEVSKKKKKKKRK</sequence>
<proteinExistence type="inferred from homology"/>
<keyword evidence="2 5" id="KW-0645">Protease</keyword>
<dbReference type="Proteomes" id="UP000002945">
    <property type="component" value="Unassembled WGS sequence"/>
</dbReference>